<dbReference type="AlphaFoldDB" id="A0A7R9VVJ1"/>
<sequence>MWAVGQTPSEPPMLRQVLEGHIAPVSSLALSRDGCYLYSGSDDRSIHVWDVSGGLDARPSQLHTLTGHTGYVASLSLSIDGLTLYSSQMGTNSAVYAWSAEGLQKPLVGDAQQQLAAAVAGALAACDSPPAPRDVRGASANGVLAEPAGAAAVPGPGGAPDGACGAAGGSRQLATLTGHTAGVYSVALSPDEQLLFGGGEDSSIVVWPAPRHNGGAVAGADSAAVGPLCRVDAAHEGWVRVVAVSADGRTLLSASADGSVRMWDVRRSSDSDGGGGGAPTSVTLSPGCLLRQHTGRVQCMLLSPDGLRMYTAAADGTVRCWKLK</sequence>
<dbReference type="PANTHER" id="PTHR19848">
    <property type="entry name" value="WD40 REPEAT PROTEIN"/>
    <property type="match status" value="1"/>
</dbReference>
<dbReference type="InterPro" id="IPR015943">
    <property type="entry name" value="WD40/YVTN_repeat-like_dom_sf"/>
</dbReference>
<keyword evidence="1 3" id="KW-0853">WD repeat</keyword>
<dbReference type="Pfam" id="PF00400">
    <property type="entry name" value="WD40"/>
    <property type="match status" value="5"/>
</dbReference>
<dbReference type="PROSITE" id="PS00678">
    <property type="entry name" value="WD_REPEATS_1"/>
    <property type="match status" value="2"/>
</dbReference>
<feature type="repeat" description="WD" evidence="3">
    <location>
        <begin position="232"/>
        <end position="273"/>
    </location>
</feature>
<evidence type="ECO:0000256" key="3">
    <source>
        <dbReference type="PROSITE-ProRule" id="PRU00221"/>
    </source>
</evidence>
<evidence type="ECO:0000256" key="1">
    <source>
        <dbReference type="ARBA" id="ARBA00022574"/>
    </source>
</evidence>
<dbReference type="PROSITE" id="PS50082">
    <property type="entry name" value="WD_REPEATS_2"/>
    <property type="match status" value="4"/>
</dbReference>
<dbReference type="InterPro" id="IPR001680">
    <property type="entry name" value="WD40_rpt"/>
</dbReference>
<dbReference type="InterPro" id="IPR020472">
    <property type="entry name" value="WD40_PAC1"/>
</dbReference>
<dbReference type="Gene3D" id="2.130.10.10">
    <property type="entry name" value="YVTN repeat-like/Quinoprotein amine dehydrogenase"/>
    <property type="match status" value="3"/>
</dbReference>
<evidence type="ECO:0000256" key="2">
    <source>
        <dbReference type="ARBA" id="ARBA00022737"/>
    </source>
</evidence>
<dbReference type="EMBL" id="HBEC01040545">
    <property type="protein sequence ID" value="CAD8306892.1"/>
    <property type="molecule type" value="Transcribed_RNA"/>
</dbReference>
<dbReference type="InterPro" id="IPR019775">
    <property type="entry name" value="WD40_repeat_CS"/>
</dbReference>
<feature type="repeat" description="WD" evidence="3">
    <location>
        <begin position="290"/>
        <end position="324"/>
    </location>
</feature>
<name>A0A7R9VVJ1_9CHLO</name>
<proteinExistence type="predicted"/>
<accession>A0A7R9VVJ1</accession>
<dbReference type="PRINTS" id="PR00320">
    <property type="entry name" value="GPROTEINBRPT"/>
</dbReference>
<dbReference type="PANTHER" id="PTHR19848:SF8">
    <property type="entry name" value="F-BOX AND WD REPEAT DOMAIN CONTAINING 7"/>
    <property type="match status" value="1"/>
</dbReference>
<reference evidence="4" key="1">
    <citation type="submission" date="2021-01" db="EMBL/GenBank/DDBJ databases">
        <authorList>
            <person name="Corre E."/>
            <person name="Pelletier E."/>
            <person name="Niang G."/>
            <person name="Scheremetjew M."/>
            <person name="Finn R."/>
            <person name="Kale V."/>
            <person name="Holt S."/>
            <person name="Cochrane G."/>
            <person name="Meng A."/>
            <person name="Brown T."/>
            <person name="Cohen L."/>
        </authorList>
    </citation>
    <scope>NUCLEOTIDE SEQUENCE</scope>
    <source>
        <strain evidence="4">CCMP219</strain>
    </source>
</reference>
<feature type="repeat" description="WD" evidence="3">
    <location>
        <begin position="176"/>
        <end position="207"/>
    </location>
</feature>
<dbReference type="PROSITE" id="PS50294">
    <property type="entry name" value="WD_REPEATS_REGION"/>
    <property type="match status" value="4"/>
</dbReference>
<evidence type="ECO:0000313" key="4">
    <source>
        <dbReference type="EMBL" id="CAD8306892.1"/>
    </source>
</evidence>
<organism evidence="4">
    <name type="scientific">Chlamydomonas euryale</name>
    <dbReference type="NCBI Taxonomy" id="1486919"/>
    <lineage>
        <taxon>Eukaryota</taxon>
        <taxon>Viridiplantae</taxon>
        <taxon>Chlorophyta</taxon>
        <taxon>core chlorophytes</taxon>
        <taxon>Chlorophyceae</taxon>
        <taxon>CS clade</taxon>
        <taxon>Chlamydomonadales</taxon>
        <taxon>Chlamydomonadaceae</taxon>
        <taxon>Chlamydomonas</taxon>
    </lineage>
</organism>
<keyword evidence="2" id="KW-0677">Repeat</keyword>
<protein>
    <submittedName>
        <fullName evidence="4">Uncharacterized protein</fullName>
    </submittedName>
</protein>
<dbReference type="SMART" id="SM00320">
    <property type="entry name" value="WD40"/>
    <property type="match status" value="5"/>
</dbReference>
<feature type="repeat" description="WD" evidence="3">
    <location>
        <begin position="18"/>
        <end position="52"/>
    </location>
</feature>
<dbReference type="InterPro" id="IPR036322">
    <property type="entry name" value="WD40_repeat_dom_sf"/>
</dbReference>
<gene>
    <name evidence="4" type="ORF">CEUR00632_LOCUS18845</name>
</gene>
<dbReference type="SUPFAM" id="SSF50978">
    <property type="entry name" value="WD40 repeat-like"/>
    <property type="match status" value="1"/>
</dbReference>